<feature type="domain" description="Ricin B lectin" evidence="2">
    <location>
        <begin position="409"/>
        <end position="548"/>
    </location>
</feature>
<reference evidence="3 4" key="1">
    <citation type="submission" date="2021-11" db="EMBL/GenBank/DDBJ databases">
        <title>Aliifidinibius sp. nov., a new bacterium isolated from saline soil.</title>
        <authorList>
            <person name="Galisteo C."/>
            <person name="De La Haba R."/>
            <person name="Sanchez-Porro C."/>
            <person name="Ventosa A."/>
        </authorList>
    </citation>
    <scope>NUCLEOTIDE SEQUENCE [LARGE SCALE GENOMIC DNA]</scope>
    <source>
        <strain evidence="3 4">KACC 190600</strain>
    </source>
</reference>
<dbReference type="PANTHER" id="PTHR47791:SF3">
    <property type="entry name" value="MEIOTICALLY UP-REGULATED GENE 191 PROTEIN"/>
    <property type="match status" value="1"/>
</dbReference>
<keyword evidence="4" id="KW-1185">Reference proteome</keyword>
<dbReference type="SUPFAM" id="SSF50370">
    <property type="entry name" value="Ricin B-like lectins"/>
    <property type="match status" value="1"/>
</dbReference>
<sequence length="549" mass="61145">MKNNKAIKNYTTMKVSLLVGLMLVTISLFTAGCSENGPVAAEDEEGGEQVEGSIDLEMANAAAKGFNDAFLNTDAEGNTYYQVAINDETRDETWTFALDIQAMQDVYERTESNYHKDLVQKLGDGFLAQNPPPYDWDGWNDDIAWMGLALIRAHHITGDPKFLEKAQYCFDYVWKRGWDTENNDGGIWEQQPDYTPEGGEIIKEALSNNPTGRLGAMIYQSTGDQTYLNRAHKIYDWSRSHLYDSQTGEVYRGVYPDGSLSIAPAVYNQGAFVSFANVMHNITGNSTYLNDAVAAVNYTRNNMTNSNGIITNHKDHTWADALARGLGHLCRHNPKLWKIYGDWMVKNANAIWSNRRIDYDLTWNQWDRQTPQINSTKITRYISALAWLQYAPISSSNDGSGEDEGIVPGATYSIISKNSGKAMGVEGASSQQGANVQVQQWDLSNVAHQRWVIHSVGDSSYSIVNKNSGMRLDLEGDGTRNGANIIQGSENDGDNQRWYLEQDGEGYYSIVSVASGRVADVEGSSTANGANLLQWEDNGQDNQKWIFVQ</sequence>
<name>A0ABT3Q365_9BACT</name>
<dbReference type="InterPro" id="IPR053169">
    <property type="entry name" value="MUG_Protein"/>
</dbReference>
<dbReference type="SUPFAM" id="SSF48208">
    <property type="entry name" value="Six-hairpin glycosidases"/>
    <property type="match status" value="1"/>
</dbReference>
<accession>A0ABT3Q365</accession>
<dbReference type="PANTHER" id="PTHR47791">
    <property type="entry name" value="MEIOTICALLY UP-REGULATED GENE 191 PROTEIN"/>
    <property type="match status" value="1"/>
</dbReference>
<dbReference type="Proteomes" id="UP001207337">
    <property type="component" value="Unassembled WGS sequence"/>
</dbReference>
<dbReference type="CDD" id="cd00161">
    <property type="entry name" value="beta-trefoil_Ricin-like"/>
    <property type="match status" value="1"/>
</dbReference>
<protein>
    <submittedName>
        <fullName evidence="3">RICIN domain-containing protein</fullName>
    </submittedName>
</protein>
<evidence type="ECO:0000313" key="3">
    <source>
        <dbReference type="EMBL" id="MCW9714550.1"/>
    </source>
</evidence>
<keyword evidence="1" id="KW-0732">Signal</keyword>
<dbReference type="Pfam" id="PF03663">
    <property type="entry name" value="Glyco_hydro_76"/>
    <property type="match status" value="1"/>
</dbReference>
<dbReference type="InterPro" id="IPR035992">
    <property type="entry name" value="Ricin_B-like_lectins"/>
</dbReference>
<dbReference type="PROSITE" id="PS50231">
    <property type="entry name" value="RICIN_B_LECTIN"/>
    <property type="match status" value="1"/>
</dbReference>
<dbReference type="PROSITE" id="PS51257">
    <property type="entry name" value="PROKAR_LIPOPROTEIN"/>
    <property type="match status" value="1"/>
</dbReference>
<comment type="caution">
    <text evidence="3">The sequence shown here is derived from an EMBL/GenBank/DDBJ whole genome shotgun (WGS) entry which is preliminary data.</text>
</comment>
<gene>
    <name evidence="3" type="ORF">LQ318_16715</name>
</gene>
<dbReference type="Pfam" id="PF14200">
    <property type="entry name" value="RicinB_lectin_2"/>
    <property type="match status" value="2"/>
</dbReference>
<dbReference type="InterPro" id="IPR008928">
    <property type="entry name" value="6-hairpin_glycosidase_sf"/>
</dbReference>
<dbReference type="Gene3D" id="2.80.10.50">
    <property type="match status" value="2"/>
</dbReference>
<evidence type="ECO:0000256" key="1">
    <source>
        <dbReference type="SAM" id="SignalP"/>
    </source>
</evidence>
<proteinExistence type="predicted"/>
<dbReference type="InterPro" id="IPR005198">
    <property type="entry name" value="Glyco_hydro_76"/>
</dbReference>
<dbReference type="EMBL" id="JAJNDC010000007">
    <property type="protein sequence ID" value="MCW9714550.1"/>
    <property type="molecule type" value="Genomic_DNA"/>
</dbReference>
<feature type="chain" id="PRO_5046703806" evidence="1">
    <location>
        <begin position="31"/>
        <end position="549"/>
    </location>
</feature>
<evidence type="ECO:0000259" key="2">
    <source>
        <dbReference type="SMART" id="SM00458"/>
    </source>
</evidence>
<evidence type="ECO:0000313" key="4">
    <source>
        <dbReference type="Proteomes" id="UP001207337"/>
    </source>
</evidence>
<dbReference type="InterPro" id="IPR000772">
    <property type="entry name" value="Ricin_B_lectin"/>
</dbReference>
<dbReference type="RefSeq" id="WP_265791917.1">
    <property type="nucleotide sequence ID" value="NZ_BAABRS010000007.1"/>
</dbReference>
<dbReference type="SMART" id="SM00458">
    <property type="entry name" value="RICIN"/>
    <property type="match status" value="1"/>
</dbReference>
<dbReference type="Gene3D" id="1.50.10.20">
    <property type="match status" value="1"/>
</dbReference>
<feature type="signal peptide" evidence="1">
    <location>
        <begin position="1"/>
        <end position="30"/>
    </location>
</feature>
<organism evidence="3 4">
    <name type="scientific">Fodinibius salicampi</name>
    <dbReference type="NCBI Taxonomy" id="1920655"/>
    <lineage>
        <taxon>Bacteria</taxon>
        <taxon>Pseudomonadati</taxon>
        <taxon>Balneolota</taxon>
        <taxon>Balneolia</taxon>
        <taxon>Balneolales</taxon>
        <taxon>Balneolaceae</taxon>
        <taxon>Fodinibius</taxon>
    </lineage>
</organism>